<evidence type="ECO:0000256" key="3">
    <source>
        <dbReference type="ARBA" id="ARBA00023015"/>
    </source>
</evidence>
<dbReference type="Proteomes" id="UP000052008">
    <property type="component" value="Unassembled WGS sequence"/>
</dbReference>
<dbReference type="Pfam" id="PF02629">
    <property type="entry name" value="CoA_binding"/>
    <property type="match status" value="1"/>
</dbReference>
<evidence type="ECO:0000313" key="9">
    <source>
        <dbReference type="EMBL" id="KPJ52897.1"/>
    </source>
</evidence>
<evidence type="ECO:0000313" key="10">
    <source>
        <dbReference type="Proteomes" id="UP000052008"/>
    </source>
</evidence>
<sequence length="210" mass="23599">MQKVSDWTIHRLSSYHRLLSEFANEGKEYISSHELAQRAGATPAQVRRDLSCFGTFGTKGKGYLVADLISKITSILGIDRDWRVALVGAGRLGSALFSYKEFRKRNFHIVAVFDSDRHKVGKHWADVQIDHPDDMKSIVRQRKVDIGVIAVPADTAQSVANAMVDAGIKAILNFAHRKLFVPDGVTLRNVNMAMELETLSYVMTKNRTRR</sequence>
<organism evidence="9 10">
    <name type="scientific">candidate division TA06 bacterium DG_24</name>
    <dbReference type="NCBI Taxonomy" id="1703770"/>
    <lineage>
        <taxon>Bacteria</taxon>
        <taxon>Bacteria division TA06</taxon>
    </lineage>
</organism>
<dbReference type="NCBIfam" id="NF003989">
    <property type="entry name" value="PRK05472.1-3"/>
    <property type="match status" value="1"/>
</dbReference>
<comment type="similarity">
    <text evidence="7">Belongs to the transcriptional regulatory Rex family.</text>
</comment>
<keyword evidence="1 7" id="KW-0963">Cytoplasm</keyword>
<comment type="subunit">
    <text evidence="7">Homodimer.</text>
</comment>
<comment type="caution">
    <text evidence="9">The sequence shown here is derived from an EMBL/GenBank/DDBJ whole genome shotgun (WGS) entry which is preliminary data.</text>
</comment>
<dbReference type="GO" id="GO:0003700">
    <property type="term" value="F:DNA-binding transcription factor activity"/>
    <property type="evidence" value="ECO:0007669"/>
    <property type="project" value="UniProtKB-UniRule"/>
</dbReference>
<dbReference type="GO" id="GO:0045892">
    <property type="term" value="P:negative regulation of DNA-templated transcription"/>
    <property type="evidence" value="ECO:0007669"/>
    <property type="project" value="InterPro"/>
</dbReference>
<dbReference type="HAMAP" id="MF_01131">
    <property type="entry name" value="Rex"/>
    <property type="match status" value="1"/>
</dbReference>
<keyword evidence="3 7" id="KW-0805">Transcription regulation</keyword>
<gene>
    <name evidence="7" type="primary">rex</name>
    <name evidence="9" type="ORF">AMJ39_06580</name>
</gene>
<accession>A0A0S7WRV7</accession>
<feature type="domain" description="CoA-binding" evidence="8">
    <location>
        <begin position="77"/>
        <end position="178"/>
    </location>
</feature>
<dbReference type="EMBL" id="LIZS01000037">
    <property type="protein sequence ID" value="KPJ52897.1"/>
    <property type="molecule type" value="Genomic_DNA"/>
</dbReference>
<dbReference type="PANTHER" id="PTHR35786">
    <property type="entry name" value="REDOX-SENSING TRANSCRIPTIONAL REPRESSOR REX"/>
    <property type="match status" value="1"/>
</dbReference>
<evidence type="ECO:0000256" key="1">
    <source>
        <dbReference type="ARBA" id="ARBA00022490"/>
    </source>
</evidence>
<dbReference type="Gene3D" id="3.40.50.720">
    <property type="entry name" value="NAD(P)-binding Rossmann-like Domain"/>
    <property type="match status" value="1"/>
</dbReference>
<dbReference type="GO" id="GO:0005737">
    <property type="term" value="C:cytoplasm"/>
    <property type="evidence" value="ECO:0007669"/>
    <property type="project" value="UniProtKB-SubCell"/>
</dbReference>
<dbReference type="NCBIfam" id="NF003996">
    <property type="entry name" value="PRK05472.2-5"/>
    <property type="match status" value="1"/>
</dbReference>
<dbReference type="NCBIfam" id="NF003995">
    <property type="entry name" value="PRK05472.2-4"/>
    <property type="match status" value="1"/>
</dbReference>
<dbReference type="SMART" id="SM00881">
    <property type="entry name" value="CoA_binding"/>
    <property type="match status" value="1"/>
</dbReference>
<dbReference type="InterPro" id="IPR036291">
    <property type="entry name" value="NAD(P)-bd_dom_sf"/>
</dbReference>
<dbReference type="InterPro" id="IPR036390">
    <property type="entry name" value="WH_DNA-bd_sf"/>
</dbReference>
<feature type="binding site" evidence="7">
    <location>
        <begin position="88"/>
        <end position="93"/>
    </location>
    <ligand>
        <name>NAD(+)</name>
        <dbReference type="ChEBI" id="CHEBI:57540"/>
    </ligand>
</feature>
<name>A0A0S7WRV7_UNCT6</name>
<keyword evidence="2 7" id="KW-0678">Repressor</keyword>
<dbReference type="Gene3D" id="1.10.10.10">
    <property type="entry name" value="Winged helix-like DNA-binding domain superfamily/Winged helix DNA-binding domain"/>
    <property type="match status" value="1"/>
</dbReference>
<evidence type="ECO:0000256" key="5">
    <source>
        <dbReference type="ARBA" id="ARBA00023125"/>
    </source>
</evidence>
<evidence type="ECO:0000256" key="4">
    <source>
        <dbReference type="ARBA" id="ARBA00023027"/>
    </source>
</evidence>
<dbReference type="GO" id="GO:0003677">
    <property type="term" value="F:DNA binding"/>
    <property type="evidence" value="ECO:0007669"/>
    <property type="project" value="UniProtKB-UniRule"/>
</dbReference>
<evidence type="ECO:0000256" key="6">
    <source>
        <dbReference type="ARBA" id="ARBA00023163"/>
    </source>
</evidence>
<dbReference type="SUPFAM" id="SSF46785">
    <property type="entry name" value="Winged helix' DNA-binding domain"/>
    <property type="match status" value="1"/>
</dbReference>
<proteinExistence type="inferred from homology"/>
<feature type="DNA-binding region" description="H-T-H motif" evidence="7">
    <location>
        <begin position="14"/>
        <end position="53"/>
    </location>
</feature>
<evidence type="ECO:0000259" key="8">
    <source>
        <dbReference type="SMART" id="SM00881"/>
    </source>
</evidence>
<dbReference type="InterPro" id="IPR003781">
    <property type="entry name" value="CoA-bd"/>
</dbReference>
<dbReference type="InterPro" id="IPR058236">
    <property type="entry name" value="Rex_actinobacterial-type"/>
</dbReference>
<comment type="function">
    <text evidence="7">Modulates transcription in response to changes in cellular NADH/NAD(+) redox state.</text>
</comment>
<reference evidence="9 10" key="1">
    <citation type="journal article" date="2015" name="Microbiome">
        <title>Genomic resolution of linkages in carbon, nitrogen, and sulfur cycling among widespread estuary sediment bacteria.</title>
        <authorList>
            <person name="Baker B.J."/>
            <person name="Lazar C.S."/>
            <person name="Teske A.P."/>
            <person name="Dick G.J."/>
        </authorList>
    </citation>
    <scope>NUCLEOTIDE SEQUENCE [LARGE SCALE GENOMIC DNA]</scope>
    <source>
        <strain evidence="9">DG_24</strain>
    </source>
</reference>
<keyword evidence="6 7" id="KW-0804">Transcription</keyword>
<protein>
    <recommendedName>
        <fullName evidence="7">Redox-sensing transcriptional repressor Rex</fullName>
    </recommendedName>
</protein>
<dbReference type="SUPFAM" id="SSF51735">
    <property type="entry name" value="NAD(P)-binding Rossmann-fold domains"/>
    <property type="match status" value="1"/>
</dbReference>
<dbReference type="InterPro" id="IPR009718">
    <property type="entry name" value="Rex_DNA-bd_C_dom"/>
</dbReference>
<comment type="subcellular location">
    <subcellularLocation>
        <location evidence="7">Cytoplasm</location>
    </subcellularLocation>
</comment>
<dbReference type="NCBIfam" id="NF003994">
    <property type="entry name" value="PRK05472.2-3"/>
    <property type="match status" value="1"/>
</dbReference>
<keyword evidence="5 7" id="KW-0238">DNA-binding</keyword>
<keyword evidence="4 7" id="KW-0520">NAD</keyword>
<dbReference type="NCBIfam" id="NF003993">
    <property type="entry name" value="PRK05472.2-2"/>
    <property type="match status" value="1"/>
</dbReference>
<evidence type="ECO:0000256" key="7">
    <source>
        <dbReference type="HAMAP-Rule" id="MF_01131"/>
    </source>
</evidence>
<dbReference type="PANTHER" id="PTHR35786:SF1">
    <property type="entry name" value="REDOX-SENSING TRANSCRIPTIONAL REPRESSOR REX 1"/>
    <property type="match status" value="1"/>
</dbReference>
<evidence type="ECO:0000256" key="2">
    <source>
        <dbReference type="ARBA" id="ARBA00022491"/>
    </source>
</evidence>
<dbReference type="InterPro" id="IPR022876">
    <property type="entry name" value="Tscrpt_rep_Rex"/>
</dbReference>
<dbReference type="Pfam" id="PF06971">
    <property type="entry name" value="Put_DNA-bind_N"/>
    <property type="match status" value="1"/>
</dbReference>
<dbReference type="NCBIfam" id="NF003992">
    <property type="entry name" value="PRK05472.2-1"/>
    <property type="match status" value="1"/>
</dbReference>
<dbReference type="InterPro" id="IPR036388">
    <property type="entry name" value="WH-like_DNA-bd_sf"/>
</dbReference>
<dbReference type="GO" id="GO:0051775">
    <property type="term" value="P:response to redox state"/>
    <property type="evidence" value="ECO:0007669"/>
    <property type="project" value="InterPro"/>
</dbReference>
<dbReference type="AlphaFoldDB" id="A0A0S7WRV7"/>